<comment type="caution">
    <text evidence="2">The sequence shown here is derived from an EMBL/GenBank/DDBJ whole genome shotgun (WGS) entry which is preliminary data.</text>
</comment>
<sequence>MASSNGLSTSKRRPVRRRLPPLGPGPNLRFVVANHPDQFRAGKTMRHVRSHVMYKHRTGRMTVSNDRPSTGLHRSASERAQSTPIPTVSTSEATSHDIDLLVPPQLRPRSSTWTGISLDRRSNTPTPFELQTTVHRTVLLTAAASAQSAPSAFGDVSAFPFPGTYSASESQLDALKRHYINSCSLFCNDRQCLEHICSDPMTFLSHVSVSCVYQDLMNGLVHDSNTTMSAKTRVLGGMADQLKANDATILTTLHLLLSEAGSSEESAFQVHFRGLNGLIHRRGGLSQVPPPLATYVTLLLTTLAMLKGLNGPSILPATSITSHHAGNYCPYISPLYSPHGDFATLRDSCSAHTLNIITDMYGLSHAPLDRNDSTDMEQASPNHDQGSNRLFHSLSTKHTQPWDWIHEAVRLASLIHTHALLHGTTLANAANTTHHDATTTPGAATLLHLLLNALERTDTTHCWGPMRGVFLWVCLLGGAASWTPTGPGSESGESTQPVSARVAWARKCFSLWAIRAVVRIGFAHADATMEALGAALRIQDALDGRGGPRCIDYTAV</sequence>
<accession>A0A162W908</accession>
<organism evidence="2 3">
    <name type="scientific">Didymella rabiei</name>
    <name type="common">Chickpea ascochyta blight fungus</name>
    <name type="synonym">Mycosphaerella rabiei</name>
    <dbReference type="NCBI Taxonomy" id="5454"/>
    <lineage>
        <taxon>Eukaryota</taxon>
        <taxon>Fungi</taxon>
        <taxon>Dikarya</taxon>
        <taxon>Ascomycota</taxon>
        <taxon>Pezizomycotina</taxon>
        <taxon>Dothideomycetes</taxon>
        <taxon>Pleosporomycetidae</taxon>
        <taxon>Pleosporales</taxon>
        <taxon>Pleosporineae</taxon>
        <taxon>Didymellaceae</taxon>
        <taxon>Ascochyta</taxon>
    </lineage>
</organism>
<feature type="compositionally biased region" description="Basic residues" evidence="1">
    <location>
        <begin position="10"/>
        <end position="19"/>
    </location>
</feature>
<dbReference type="PANTHER" id="PTHR37540">
    <property type="entry name" value="TRANSCRIPTION FACTOR (ACR-2), PUTATIVE-RELATED-RELATED"/>
    <property type="match status" value="1"/>
</dbReference>
<dbReference type="OrthoDB" id="415825at2759"/>
<dbReference type="STRING" id="5454.A0A162W908"/>
<feature type="region of interest" description="Disordered" evidence="1">
    <location>
        <begin position="1"/>
        <end position="28"/>
    </location>
</feature>
<protein>
    <submittedName>
        <fullName evidence="2">Uncharacterized protein</fullName>
    </submittedName>
</protein>
<evidence type="ECO:0000313" key="2">
    <source>
        <dbReference type="EMBL" id="KZM18882.1"/>
    </source>
</evidence>
<evidence type="ECO:0000313" key="3">
    <source>
        <dbReference type="Proteomes" id="UP000076837"/>
    </source>
</evidence>
<dbReference type="InterPro" id="IPR021858">
    <property type="entry name" value="Fun_TF"/>
</dbReference>
<name>A0A162W908_DIDRA</name>
<dbReference type="AlphaFoldDB" id="A0A162W908"/>
<dbReference type="EMBL" id="JYNV01000319">
    <property type="protein sequence ID" value="KZM18882.1"/>
    <property type="molecule type" value="Genomic_DNA"/>
</dbReference>
<keyword evidence="3" id="KW-1185">Reference proteome</keyword>
<dbReference type="Proteomes" id="UP000076837">
    <property type="component" value="Unassembled WGS sequence"/>
</dbReference>
<feature type="compositionally biased region" description="Polar residues" evidence="1">
    <location>
        <begin position="78"/>
        <end position="93"/>
    </location>
</feature>
<gene>
    <name evidence="2" type="ORF">ST47_g9964</name>
</gene>
<dbReference type="PANTHER" id="PTHR37540:SF5">
    <property type="entry name" value="TRANSCRIPTION FACTOR DOMAIN-CONTAINING PROTEIN"/>
    <property type="match status" value="1"/>
</dbReference>
<dbReference type="Pfam" id="PF11951">
    <property type="entry name" value="Fungal_trans_2"/>
    <property type="match status" value="1"/>
</dbReference>
<feature type="region of interest" description="Disordered" evidence="1">
    <location>
        <begin position="61"/>
        <end position="99"/>
    </location>
</feature>
<proteinExistence type="predicted"/>
<evidence type="ECO:0000256" key="1">
    <source>
        <dbReference type="SAM" id="MobiDB-lite"/>
    </source>
</evidence>
<reference evidence="2 3" key="1">
    <citation type="journal article" date="2016" name="Sci. Rep.">
        <title>Draft genome sequencing and secretome analysis of fungal phytopathogen Ascochyta rabiei provides insight into the necrotrophic effector repertoire.</title>
        <authorList>
            <person name="Verma S."/>
            <person name="Gazara R.K."/>
            <person name="Nizam S."/>
            <person name="Parween S."/>
            <person name="Chattopadhyay D."/>
            <person name="Verma P.K."/>
        </authorList>
    </citation>
    <scope>NUCLEOTIDE SEQUENCE [LARGE SCALE GENOMIC DNA]</scope>
    <source>
        <strain evidence="2 3">ArDII</strain>
    </source>
</reference>